<keyword evidence="2" id="KW-0812">Transmembrane</keyword>
<dbReference type="Proteomes" id="UP001498398">
    <property type="component" value="Unassembled WGS sequence"/>
</dbReference>
<evidence type="ECO:0000313" key="3">
    <source>
        <dbReference type="EMBL" id="KAK7472022.1"/>
    </source>
</evidence>
<feature type="region of interest" description="Disordered" evidence="1">
    <location>
        <begin position="321"/>
        <end position="350"/>
    </location>
</feature>
<evidence type="ECO:0000256" key="1">
    <source>
        <dbReference type="SAM" id="MobiDB-lite"/>
    </source>
</evidence>
<protein>
    <submittedName>
        <fullName evidence="3">Uncharacterized protein</fullName>
    </submittedName>
</protein>
<sequence>MLQSCHFFFCYFLTYFPRAGGTRQSRKLFFLFLLYSSWVTSSLAIALFSSASADLPVALPELQPKTVSSETLSSGLFDSASTTTITITTTTFTEPTTETSPSFPSPASGNDSESSLLASQEFSTTTSTRFHTLTVLVVIAPTDLSNIPSSSLSSGLSATPRVIIPVLSHLSHGIHSSTIIFPPIIPPSSHGSDSSTASPTSTSGKYDEYNQGKEDPSTSSHGHWPGLNHTEKIVILVSIAAVFILGFLLWLFFFRKRRILTPKRLDALHRKLGKVGLGWMFRGSSERGSSWSSSTHRSQRSIMTFGFGNVDGFQYLNETYNDNRSSSNSQGSGSMPDDTRRERSWSGGHLSASTLGFGSWKSHMRRTEEEKKARDRLHTESVIEEGESWLTFSVFSEVPRAHEDSPKTLSNTRW</sequence>
<name>A0ABR1K776_9AGAR</name>
<feature type="compositionally biased region" description="Basic and acidic residues" evidence="1">
    <location>
        <begin position="205"/>
        <end position="216"/>
    </location>
</feature>
<feature type="compositionally biased region" description="Low complexity" evidence="1">
    <location>
        <begin position="93"/>
        <end position="108"/>
    </location>
</feature>
<gene>
    <name evidence="3" type="ORF">VKT23_000131</name>
</gene>
<feature type="transmembrane region" description="Helical" evidence="2">
    <location>
        <begin position="28"/>
        <end position="48"/>
    </location>
</feature>
<accession>A0ABR1K776</accession>
<comment type="caution">
    <text evidence="3">The sequence shown here is derived from an EMBL/GenBank/DDBJ whole genome shotgun (WGS) entry which is preliminary data.</text>
</comment>
<proteinExistence type="predicted"/>
<feature type="transmembrane region" description="Helical" evidence="2">
    <location>
        <begin position="233"/>
        <end position="254"/>
    </location>
</feature>
<organism evidence="3 4">
    <name type="scientific">Marasmiellus scandens</name>
    <dbReference type="NCBI Taxonomy" id="2682957"/>
    <lineage>
        <taxon>Eukaryota</taxon>
        <taxon>Fungi</taxon>
        <taxon>Dikarya</taxon>
        <taxon>Basidiomycota</taxon>
        <taxon>Agaricomycotina</taxon>
        <taxon>Agaricomycetes</taxon>
        <taxon>Agaricomycetidae</taxon>
        <taxon>Agaricales</taxon>
        <taxon>Marasmiineae</taxon>
        <taxon>Omphalotaceae</taxon>
        <taxon>Marasmiellus</taxon>
    </lineage>
</organism>
<feature type="compositionally biased region" description="Low complexity" evidence="1">
    <location>
        <begin position="188"/>
        <end position="203"/>
    </location>
</feature>
<dbReference type="EMBL" id="JBANRG010000001">
    <property type="protein sequence ID" value="KAK7472022.1"/>
    <property type="molecule type" value="Genomic_DNA"/>
</dbReference>
<keyword evidence="4" id="KW-1185">Reference proteome</keyword>
<feature type="compositionally biased region" description="Low complexity" evidence="1">
    <location>
        <begin position="325"/>
        <end position="334"/>
    </location>
</feature>
<keyword evidence="2" id="KW-1133">Transmembrane helix</keyword>
<keyword evidence="2" id="KW-0472">Membrane</keyword>
<feature type="region of interest" description="Disordered" evidence="1">
    <location>
        <begin position="188"/>
        <end position="223"/>
    </location>
</feature>
<feature type="region of interest" description="Disordered" evidence="1">
    <location>
        <begin position="93"/>
        <end position="115"/>
    </location>
</feature>
<reference evidence="3 4" key="1">
    <citation type="submission" date="2024-01" db="EMBL/GenBank/DDBJ databases">
        <title>A draft genome for the cacao thread blight pathogen Marasmiellus scandens.</title>
        <authorList>
            <person name="Baruah I.K."/>
            <person name="Leung J."/>
            <person name="Bukari Y."/>
            <person name="Amoako-Attah I."/>
            <person name="Meinhardt L.W."/>
            <person name="Bailey B.A."/>
            <person name="Cohen S.P."/>
        </authorList>
    </citation>
    <scope>NUCLEOTIDE SEQUENCE [LARGE SCALE GENOMIC DNA]</scope>
    <source>
        <strain evidence="3 4">GH-19</strain>
    </source>
</reference>
<evidence type="ECO:0000256" key="2">
    <source>
        <dbReference type="SAM" id="Phobius"/>
    </source>
</evidence>
<evidence type="ECO:0000313" key="4">
    <source>
        <dbReference type="Proteomes" id="UP001498398"/>
    </source>
</evidence>